<dbReference type="SUPFAM" id="SSF50129">
    <property type="entry name" value="GroES-like"/>
    <property type="match status" value="1"/>
</dbReference>
<dbReference type="GO" id="GO:0035925">
    <property type="term" value="F:mRNA 3'-UTR AU-rich region binding"/>
    <property type="evidence" value="ECO:0007669"/>
    <property type="project" value="TreeGrafter"/>
</dbReference>
<name>A0A5K8ACS7_9BACT</name>
<gene>
    <name evidence="4" type="primary">qor</name>
    <name evidence="4" type="ORF">DSCOOX_29840</name>
</gene>
<dbReference type="EMBL" id="AP021879">
    <property type="protein sequence ID" value="BBO89804.1"/>
    <property type="molecule type" value="Genomic_DNA"/>
</dbReference>
<dbReference type="RefSeq" id="WP_155310941.1">
    <property type="nucleotide sequence ID" value="NZ_AP021879.1"/>
</dbReference>
<keyword evidence="5" id="KW-1185">Reference proteome</keyword>
<dbReference type="InterPro" id="IPR013149">
    <property type="entry name" value="ADH-like_C"/>
</dbReference>
<dbReference type="PANTHER" id="PTHR48106">
    <property type="entry name" value="QUINONE OXIDOREDUCTASE PIG3-RELATED"/>
    <property type="match status" value="1"/>
</dbReference>
<keyword evidence="2" id="KW-0560">Oxidoreductase</keyword>
<dbReference type="CDD" id="cd05286">
    <property type="entry name" value="QOR2"/>
    <property type="match status" value="1"/>
</dbReference>
<accession>A0A5K8ACS7</accession>
<dbReference type="SMART" id="SM00829">
    <property type="entry name" value="PKS_ER"/>
    <property type="match status" value="1"/>
</dbReference>
<dbReference type="Gene3D" id="3.90.180.10">
    <property type="entry name" value="Medium-chain alcohol dehydrogenases, catalytic domain"/>
    <property type="match status" value="1"/>
</dbReference>
<dbReference type="InterPro" id="IPR047618">
    <property type="entry name" value="QOR-like"/>
</dbReference>
<evidence type="ECO:0000256" key="2">
    <source>
        <dbReference type="ARBA" id="ARBA00023002"/>
    </source>
</evidence>
<evidence type="ECO:0000259" key="3">
    <source>
        <dbReference type="SMART" id="SM00829"/>
    </source>
</evidence>
<dbReference type="NCBIfam" id="NF008024">
    <property type="entry name" value="PRK10754.1"/>
    <property type="match status" value="1"/>
</dbReference>
<evidence type="ECO:0000313" key="5">
    <source>
        <dbReference type="Proteomes" id="UP000422108"/>
    </source>
</evidence>
<protein>
    <submittedName>
        <fullName evidence="4">Quinone oxidoreductase</fullName>
    </submittedName>
</protein>
<dbReference type="Proteomes" id="UP000422108">
    <property type="component" value="Chromosome"/>
</dbReference>
<dbReference type="GO" id="GO:0070402">
    <property type="term" value="F:NADPH binding"/>
    <property type="evidence" value="ECO:0007669"/>
    <property type="project" value="TreeGrafter"/>
</dbReference>
<dbReference type="GO" id="GO:0005829">
    <property type="term" value="C:cytosol"/>
    <property type="evidence" value="ECO:0007669"/>
    <property type="project" value="TreeGrafter"/>
</dbReference>
<dbReference type="InterPro" id="IPR036291">
    <property type="entry name" value="NAD(P)-bd_dom_sf"/>
</dbReference>
<organism evidence="4 5">
    <name type="scientific">Desulfosarcina ovata subsp. ovata</name>
    <dbReference type="NCBI Taxonomy" id="2752305"/>
    <lineage>
        <taxon>Bacteria</taxon>
        <taxon>Pseudomonadati</taxon>
        <taxon>Thermodesulfobacteriota</taxon>
        <taxon>Desulfobacteria</taxon>
        <taxon>Desulfobacterales</taxon>
        <taxon>Desulfosarcinaceae</taxon>
        <taxon>Desulfosarcina</taxon>
    </lineage>
</organism>
<evidence type="ECO:0000256" key="1">
    <source>
        <dbReference type="ARBA" id="ARBA00022857"/>
    </source>
</evidence>
<dbReference type="Pfam" id="PF08240">
    <property type="entry name" value="ADH_N"/>
    <property type="match status" value="1"/>
</dbReference>
<reference evidence="4 5" key="1">
    <citation type="submission" date="2019-11" db="EMBL/GenBank/DDBJ databases">
        <title>Comparative genomics of hydrocarbon-degrading Desulfosarcina strains.</title>
        <authorList>
            <person name="Watanabe M."/>
            <person name="Kojima H."/>
            <person name="Fukui M."/>
        </authorList>
    </citation>
    <scope>NUCLEOTIDE SEQUENCE [LARGE SCALE GENOMIC DNA]</scope>
    <source>
        <strain evidence="5">oXyS1</strain>
    </source>
</reference>
<dbReference type="InterPro" id="IPR011032">
    <property type="entry name" value="GroES-like_sf"/>
</dbReference>
<proteinExistence type="predicted"/>
<dbReference type="PANTHER" id="PTHR48106:SF13">
    <property type="entry name" value="QUINONE OXIDOREDUCTASE-RELATED"/>
    <property type="match status" value="1"/>
</dbReference>
<dbReference type="Pfam" id="PF00107">
    <property type="entry name" value="ADH_zinc_N"/>
    <property type="match status" value="1"/>
</dbReference>
<dbReference type="FunFam" id="3.40.50.720:FF:000053">
    <property type="entry name" value="Quinone oxidoreductase 1"/>
    <property type="match status" value="1"/>
</dbReference>
<dbReference type="GO" id="GO:0003960">
    <property type="term" value="F:quinone reductase (NADPH) activity"/>
    <property type="evidence" value="ECO:0007669"/>
    <property type="project" value="InterPro"/>
</dbReference>
<dbReference type="InterPro" id="IPR013154">
    <property type="entry name" value="ADH-like_N"/>
</dbReference>
<keyword evidence="1" id="KW-0521">NADP</keyword>
<feature type="domain" description="Enoyl reductase (ER)" evidence="3">
    <location>
        <begin position="11"/>
        <end position="323"/>
    </location>
</feature>
<dbReference type="InterPro" id="IPR020843">
    <property type="entry name" value="ER"/>
</dbReference>
<dbReference type="SUPFAM" id="SSF51735">
    <property type="entry name" value="NAD(P)-binding Rossmann-fold domains"/>
    <property type="match status" value="1"/>
</dbReference>
<evidence type="ECO:0000313" key="4">
    <source>
        <dbReference type="EMBL" id="BBO89804.1"/>
    </source>
</evidence>
<dbReference type="AlphaFoldDB" id="A0A5K8ACS7"/>
<sequence length="325" mass="34278">MSKAIVIHQTGDPTVMQWENFDPGEPCPGEVRLRQEAVGLNFIDIYHRTGLYPLPALPAVPGLEGAGVVESVGTGVSEFKPGDRVAYAGVPPGAYAQERCIPAHRLVKLPDGINTRQAAGMMLRGMTARYLLVGCYPVKAGSRILVHAAAGGVGTLLCQWGRHLGAEVIGTVGSVEKAELAKQNGCQHPILYAETDFVAAVKEITDGQGVDVVYDGVGQATFMQSLDCLRPMGTMVSFGQSSGAIAPLDVGLLSAKGSLFLTRPSLMAYTAKRDDLLAHARDLFDVVTAGAVKIAIGQTYPLEAAAQAHQDLESRKTTGSTVLIP</sequence>
<dbReference type="Gene3D" id="3.40.50.720">
    <property type="entry name" value="NAD(P)-binding Rossmann-like Domain"/>
    <property type="match status" value="1"/>
</dbReference>